<dbReference type="EMBL" id="JAQQBR010000003">
    <property type="protein sequence ID" value="KAK0179447.1"/>
    <property type="molecule type" value="Genomic_DNA"/>
</dbReference>
<evidence type="ECO:0000313" key="4">
    <source>
        <dbReference type="EMBL" id="KAK0179447.1"/>
    </source>
</evidence>
<evidence type="ECO:0000313" key="5">
    <source>
        <dbReference type="Proteomes" id="UP001168972"/>
    </source>
</evidence>
<feature type="compositionally biased region" description="Acidic residues" evidence="2">
    <location>
        <begin position="527"/>
        <end position="542"/>
    </location>
</feature>
<organism evidence="4 5">
    <name type="scientific">Microctonus hyperodae</name>
    <name type="common">Parasitoid wasp</name>
    <dbReference type="NCBI Taxonomy" id="165561"/>
    <lineage>
        <taxon>Eukaryota</taxon>
        <taxon>Metazoa</taxon>
        <taxon>Ecdysozoa</taxon>
        <taxon>Arthropoda</taxon>
        <taxon>Hexapoda</taxon>
        <taxon>Insecta</taxon>
        <taxon>Pterygota</taxon>
        <taxon>Neoptera</taxon>
        <taxon>Endopterygota</taxon>
        <taxon>Hymenoptera</taxon>
        <taxon>Apocrita</taxon>
        <taxon>Ichneumonoidea</taxon>
        <taxon>Braconidae</taxon>
        <taxon>Euphorinae</taxon>
        <taxon>Microctonus</taxon>
    </lineage>
</organism>
<feature type="region of interest" description="Disordered" evidence="2">
    <location>
        <begin position="510"/>
        <end position="564"/>
    </location>
</feature>
<comment type="caution">
    <text evidence="4">The sequence shown here is derived from an EMBL/GenBank/DDBJ whole genome shotgun (WGS) entry which is preliminary data.</text>
</comment>
<dbReference type="Pfam" id="PF23010">
    <property type="entry name" value="RA_3"/>
    <property type="match status" value="1"/>
</dbReference>
<reference evidence="4" key="1">
    <citation type="journal article" date="2023" name="bioRxiv">
        <title>Scaffold-level genome assemblies of two parasitoid biocontrol wasps reveal the parthenogenesis mechanism and an associated novel virus.</title>
        <authorList>
            <person name="Inwood S."/>
            <person name="Skelly J."/>
            <person name="Guhlin J."/>
            <person name="Harrop T."/>
            <person name="Goldson S."/>
            <person name="Dearden P."/>
        </authorList>
    </citation>
    <scope>NUCLEOTIDE SEQUENCE</scope>
    <source>
        <strain evidence="4">Lincoln</strain>
        <tissue evidence="4">Whole body</tissue>
    </source>
</reference>
<protein>
    <recommendedName>
        <fullName evidence="3">PHLPP-like RA domain-containing protein</fullName>
    </recommendedName>
</protein>
<sequence>METDVSAGGSEKLQHSRRLVSSRGLAQRVMKNFTDSTIVSKLSERNKQGLDSKTNVDSKEPGRMINWELNEKISLSSGSSTGIEIRPDIRSGIGFTDRHKKISTSKMSQSRNTNEGKIYIKSTGKNTLDLLNVSGFHMERKTTPNTKVNVFKEDEIPVDVLKSDSKYEIGIPGECTISRKKRQDRRKVEDSIKCLKGTNVDLTGTVRRRWIPANQKIDDSIAKRLELIHELNQKILVNYERFQAKSKRTNAKSILRESENVENNAKKCDKKLSRVALSDLNDNREQIIYSEVVKKRKKKTSAKKIVEKVMVHQVQEDTVDNKDKSNDNVKFESTSKIKDVSRTLRDFSSKSKHTLEINDNFSLAKKPQSSLEVKSQIASKNSIELESQNVTSSPEFNHSEFNSKQNKFNIIEIKTEKSINNPSKKCHKNWPENTKFHHDTDINFCSKNWKNGLYSSFKKSDRKHLEKYKIVNTGIRNETEMTEATKSLEKEILDNLNETIGRFDNEKCEETLVDEEENKGKNKNEVNEEQTEEEEDRDDDSFSTDSIQITSPTHKRIPIKDTSHQETFNSSWDSGVGIDIGSGSGWVRIHTGLESSLVYLTLDTTSNDICRDMLLGDELSLYIQYGSEMGRRMAPNERPLEHQDEFLKQLGYEEPSRRARLGVDPELRHLIAFHVGQYKLYITIPNV</sequence>
<dbReference type="GO" id="GO:0046872">
    <property type="term" value="F:metal ion binding"/>
    <property type="evidence" value="ECO:0007669"/>
    <property type="project" value="UniProtKB-KW"/>
</dbReference>
<gene>
    <name evidence="4" type="ORF">PV327_005199</name>
</gene>
<feature type="domain" description="PHLPP-like RA" evidence="3">
    <location>
        <begin position="592"/>
        <end position="674"/>
    </location>
</feature>
<name>A0AA39G0W0_MICHY</name>
<keyword evidence="5" id="KW-1185">Reference proteome</keyword>
<evidence type="ECO:0000256" key="1">
    <source>
        <dbReference type="ARBA" id="ARBA00022723"/>
    </source>
</evidence>
<dbReference type="InterPro" id="IPR055071">
    <property type="entry name" value="RA_PHLPP-like"/>
</dbReference>
<evidence type="ECO:0000259" key="3">
    <source>
        <dbReference type="Pfam" id="PF23010"/>
    </source>
</evidence>
<proteinExistence type="predicted"/>
<feature type="compositionally biased region" description="Polar residues" evidence="2">
    <location>
        <begin position="543"/>
        <end position="552"/>
    </location>
</feature>
<dbReference type="AlphaFoldDB" id="A0AA39G0W0"/>
<accession>A0AA39G0W0</accession>
<dbReference type="Proteomes" id="UP001168972">
    <property type="component" value="Unassembled WGS sequence"/>
</dbReference>
<reference evidence="4" key="2">
    <citation type="submission" date="2023-03" db="EMBL/GenBank/DDBJ databases">
        <authorList>
            <person name="Inwood S.N."/>
            <person name="Skelly J.G."/>
            <person name="Guhlin J."/>
            <person name="Harrop T.W.R."/>
            <person name="Goldson S.G."/>
            <person name="Dearden P.K."/>
        </authorList>
    </citation>
    <scope>NUCLEOTIDE SEQUENCE</scope>
    <source>
        <strain evidence="4">Lincoln</strain>
        <tissue evidence="4">Whole body</tissue>
    </source>
</reference>
<evidence type="ECO:0000256" key="2">
    <source>
        <dbReference type="SAM" id="MobiDB-lite"/>
    </source>
</evidence>
<keyword evidence="1" id="KW-0479">Metal-binding</keyword>